<feature type="active site" evidence="1">
    <location>
        <position position="36"/>
    </location>
</feature>
<protein>
    <recommendedName>
        <fullName evidence="3">Fluoroacetyl-CoA-specific thioesterase-like domain-containing protein</fullName>
    </recommendedName>
</protein>
<dbReference type="Pfam" id="PF22636">
    <property type="entry name" value="FlK"/>
    <property type="match status" value="1"/>
</dbReference>
<name>A0A1J0A689_9ENTE</name>
<evidence type="ECO:0000313" key="4">
    <source>
        <dbReference type="EMBL" id="APB31444.1"/>
    </source>
</evidence>
<dbReference type="STRING" id="519472.BHY08_06140"/>
<feature type="binding site" evidence="2">
    <location>
        <position position="55"/>
    </location>
    <ligand>
        <name>CoA</name>
        <dbReference type="ChEBI" id="CHEBI:57287"/>
    </ligand>
</feature>
<dbReference type="RefSeq" id="WP_071457038.1">
    <property type="nucleotide sequence ID" value="NZ_CP017267.1"/>
</dbReference>
<dbReference type="Gene3D" id="3.10.129.10">
    <property type="entry name" value="Hotdog Thioesterase"/>
    <property type="match status" value="1"/>
</dbReference>
<dbReference type="EMBL" id="CP017267">
    <property type="protein sequence ID" value="APB31444.1"/>
    <property type="molecule type" value="Genomic_DNA"/>
</dbReference>
<organism evidence="4 5">
    <name type="scientific">Vagococcus teuberi</name>
    <dbReference type="NCBI Taxonomy" id="519472"/>
    <lineage>
        <taxon>Bacteria</taxon>
        <taxon>Bacillati</taxon>
        <taxon>Bacillota</taxon>
        <taxon>Bacilli</taxon>
        <taxon>Lactobacillales</taxon>
        <taxon>Enterococcaceae</taxon>
        <taxon>Vagococcus</taxon>
    </lineage>
</organism>
<dbReference type="InterPro" id="IPR025540">
    <property type="entry name" value="FlK"/>
</dbReference>
<evidence type="ECO:0000256" key="1">
    <source>
        <dbReference type="PIRSR" id="PIRSR014972-1"/>
    </source>
</evidence>
<dbReference type="InterPro" id="IPR029069">
    <property type="entry name" value="HotDog_dom_sf"/>
</dbReference>
<evidence type="ECO:0000313" key="5">
    <source>
        <dbReference type="Proteomes" id="UP000191200"/>
    </source>
</evidence>
<keyword evidence="5" id="KW-1185">Reference proteome</keyword>
<dbReference type="KEGG" id="vte:BHY08_06140"/>
<dbReference type="InterPro" id="IPR054485">
    <property type="entry name" value="FlK-like_dom"/>
</dbReference>
<evidence type="ECO:0000256" key="2">
    <source>
        <dbReference type="PIRSR" id="PIRSR014972-2"/>
    </source>
</evidence>
<accession>A0A1J0A689</accession>
<feature type="binding site" evidence="2">
    <location>
        <position position="55"/>
    </location>
    <ligand>
        <name>substrate</name>
    </ligand>
</feature>
<feature type="binding site" evidence="2">
    <location>
        <position position="106"/>
    </location>
    <ligand>
        <name>substrate</name>
    </ligand>
</feature>
<feature type="active site" evidence="1">
    <location>
        <position position="28"/>
    </location>
</feature>
<dbReference type="PANTHER" id="PTHR36934:SF1">
    <property type="entry name" value="THIOESTERASE DOMAIN-CONTAINING PROTEIN"/>
    <property type="match status" value="1"/>
</dbReference>
<feature type="domain" description="Fluoroacetyl-CoA-specific thioesterase-like" evidence="3">
    <location>
        <begin position="9"/>
        <end position="111"/>
    </location>
</feature>
<dbReference type="PANTHER" id="PTHR36934">
    <property type="entry name" value="BLR0278 PROTEIN"/>
    <property type="match status" value="1"/>
</dbReference>
<dbReference type="OrthoDB" id="6902891at2"/>
<evidence type="ECO:0000259" key="3">
    <source>
        <dbReference type="Pfam" id="PF22636"/>
    </source>
</evidence>
<dbReference type="AlphaFoldDB" id="A0A1J0A689"/>
<dbReference type="SUPFAM" id="SSF54637">
    <property type="entry name" value="Thioesterase/thiol ester dehydrase-isomerase"/>
    <property type="match status" value="1"/>
</dbReference>
<reference evidence="4 5" key="1">
    <citation type="submission" date="2016-09" db="EMBL/GenBank/DDBJ databases">
        <title>Vagococcus teuberi sp. nov., isolated from the Malian artisanal sour milk fene.</title>
        <authorList>
            <person name="Wullschleger S."/>
            <person name="Seifert C."/>
            <person name="Baumgartner S."/>
            <person name="Lacroix C."/>
            <person name="Bonfoh B."/>
            <person name="Stevens M.J."/>
            <person name="Meile L."/>
        </authorList>
    </citation>
    <scope>NUCLEOTIDE SEQUENCE [LARGE SCALE GENOMIC DNA]</scope>
    <source>
        <strain evidence="4 5">DSM 21459</strain>
    </source>
</reference>
<sequence length="119" mass="13053">MTFSTTLEVTKKYTAKELGSGTFAVLGTPGLIAMVENVCMNAVAQKLEKDETTVGLAINIKHLKPSALGALITIKVELKECEKKHFEFDYQAFDGEKLIATGSHSRVIVNSLTFMERTN</sequence>
<gene>
    <name evidence="4" type="ORF">BHY08_06140</name>
</gene>
<dbReference type="PIRSF" id="PIRSF014972">
    <property type="entry name" value="FlK"/>
    <property type="match status" value="1"/>
</dbReference>
<proteinExistence type="predicted"/>
<dbReference type="Proteomes" id="UP000191200">
    <property type="component" value="Chromosome"/>
</dbReference>
<feature type="active site" evidence="1">
    <location>
        <position position="62"/>
    </location>
</feature>